<sequence length="618" mass="70087">MADTSTPTANASVATPPAAEAAAAAPAQDGPTEGNGEDANKPSKKALKKAAKDAAKAKAKADRALAQTTENLSIKDKDKAAAPKPKGKGGANYNIGLKNTDKGVVTRFPPEPSGYLHIGHAKAALLNDYFAHEQYQGTLLCRFDDTNPTNEKEEFQQAIVEDLALMGIKPDKTTYTSDYFEELYEYCKRLIKEGNAYADDTEQETMRAERMDGIASKRRDESVEANLARFEEMKTGSEEGQKWCIRAKMSVDNPNKAMRDPVIYRCNPTHHVRTGDTWKMYPTYDFCCPIVDSMEGVTHALRTIEYRDRNPQYQWFLDALKLRHVDIWDFARMNFVRTLLSKRKLTKLVNKGLVSGWDDPRFPTIRGIRRRGMTVPALREFMLKQGPSKNITNMDWTTFWATNKKHIDPVAPRHVAINKDRAVKCTVKGARVAPLCEDKPKHLKNPDVGQKKVWYSQTIWIEQEDAKSFEDDEEITLMNWGNAIVRSKCKSINPLHLGDITEMELELHLQGDFKTTEKKITWLSADQEIIPVTLVDFDFLLSKDKLEEDDDWEKFLTPTTEFKTEAFADCNIADVKEHDIIQFERKGYFRCDKPFLHGEPAVFFMIPTGKAEKPKGAN</sequence>
<evidence type="ECO:0000259" key="16">
    <source>
        <dbReference type="Pfam" id="PF03950"/>
    </source>
</evidence>
<dbReference type="InterPro" id="IPR020059">
    <property type="entry name" value="Glu/Gln-tRNA-synth_Ib_codon-bd"/>
</dbReference>
<dbReference type="Proteomes" id="UP000053317">
    <property type="component" value="Unassembled WGS sequence"/>
</dbReference>
<evidence type="ECO:0000313" key="19">
    <source>
        <dbReference type="Proteomes" id="UP000053317"/>
    </source>
</evidence>
<dbReference type="InterPro" id="IPR020058">
    <property type="entry name" value="Glu/Gln-tRNA-synth_Ib_cat-dom"/>
</dbReference>
<dbReference type="InterPro" id="IPR004526">
    <property type="entry name" value="Glu-tRNA-synth_arc/euk"/>
</dbReference>
<evidence type="ECO:0000313" key="18">
    <source>
        <dbReference type="EMBL" id="KKY15884.1"/>
    </source>
</evidence>
<feature type="compositionally biased region" description="Basic and acidic residues" evidence="14">
    <location>
        <begin position="50"/>
        <end position="63"/>
    </location>
</feature>
<evidence type="ECO:0000256" key="1">
    <source>
        <dbReference type="ARBA" id="ARBA00004496"/>
    </source>
</evidence>
<dbReference type="InterPro" id="IPR050132">
    <property type="entry name" value="Gln/Glu-tRNA_Ligase"/>
</dbReference>
<dbReference type="GO" id="GO:0006424">
    <property type="term" value="P:glutamyl-tRNA aminoacylation"/>
    <property type="evidence" value="ECO:0007669"/>
    <property type="project" value="InterPro"/>
</dbReference>
<protein>
    <recommendedName>
        <fullName evidence="3">glutamate--tRNA ligase</fullName>
        <ecNumber evidence="3">6.1.1.17</ecNumber>
    </recommendedName>
    <alternativeName>
        <fullName evidence="11">Glutamyl-tRNA synthetase</fullName>
    </alternativeName>
</protein>
<dbReference type="GO" id="GO:0017102">
    <property type="term" value="C:methionyl glutamyl tRNA synthetase complex"/>
    <property type="evidence" value="ECO:0007669"/>
    <property type="project" value="TreeGrafter"/>
</dbReference>
<reference evidence="18 19" key="2">
    <citation type="submission" date="2015-05" db="EMBL/GenBank/DDBJ databases">
        <authorList>
            <person name="Morales-Cruz A."/>
            <person name="Amrine K.C."/>
            <person name="Cantu D."/>
        </authorList>
    </citation>
    <scope>NUCLEOTIDE SEQUENCE [LARGE SCALE GENOMIC DNA]</scope>
    <source>
        <strain evidence="18">UCRPC4</strain>
    </source>
</reference>
<feature type="domain" description="tRNA synthetases class I (E and Q) anti-codon binding" evidence="17">
    <location>
        <begin position="519"/>
        <end position="592"/>
    </location>
</feature>
<evidence type="ECO:0000256" key="14">
    <source>
        <dbReference type="SAM" id="MobiDB-lite"/>
    </source>
</evidence>
<dbReference type="Gene3D" id="3.40.50.620">
    <property type="entry name" value="HUPs"/>
    <property type="match status" value="1"/>
</dbReference>
<evidence type="ECO:0000256" key="6">
    <source>
        <dbReference type="ARBA" id="ARBA00022598"/>
    </source>
</evidence>
<dbReference type="Pfam" id="PF03950">
    <property type="entry name" value="tRNA-synt_1c_C"/>
    <property type="match status" value="1"/>
</dbReference>
<evidence type="ECO:0000256" key="5">
    <source>
        <dbReference type="ARBA" id="ARBA00022553"/>
    </source>
</evidence>
<reference evidence="18 19" key="1">
    <citation type="submission" date="2015-05" db="EMBL/GenBank/DDBJ databases">
        <title>Distinctive expansion of gene families associated with plant cell wall degradation and secondary metabolism in the genomes of grapevine trunk pathogens.</title>
        <authorList>
            <person name="Lawrence D.P."/>
            <person name="Travadon R."/>
            <person name="Rolshausen P.E."/>
            <person name="Baumgartner K."/>
        </authorList>
    </citation>
    <scope>NUCLEOTIDE SEQUENCE [LARGE SCALE GENOMIC DNA]</scope>
    <source>
        <strain evidence="18">UCRPC4</strain>
    </source>
</reference>
<dbReference type="PANTHER" id="PTHR43097:SF5">
    <property type="entry name" value="GLUTAMATE--TRNA LIGASE"/>
    <property type="match status" value="1"/>
</dbReference>
<organism evidence="18 19">
    <name type="scientific">Phaeomoniella chlamydospora</name>
    <name type="common">Phaeoacremonium chlamydosporum</name>
    <dbReference type="NCBI Taxonomy" id="158046"/>
    <lineage>
        <taxon>Eukaryota</taxon>
        <taxon>Fungi</taxon>
        <taxon>Dikarya</taxon>
        <taxon>Ascomycota</taxon>
        <taxon>Pezizomycotina</taxon>
        <taxon>Eurotiomycetes</taxon>
        <taxon>Chaetothyriomycetidae</taxon>
        <taxon>Phaeomoniellales</taxon>
        <taxon>Phaeomoniellaceae</taxon>
        <taxon>Phaeomoniella</taxon>
    </lineage>
</organism>
<dbReference type="Gene3D" id="3.90.800.10">
    <property type="entry name" value="Glutamyl-tRNA Synthetase, Domain 3"/>
    <property type="match status" value="1"/>
</dbReference>
<dbReference type="AlphaFoldDB" id="A0A0G2DZB2"/>
<dbReference type="PROSITE" id="PS00178">
    <property type="entry name" value="AA_TRNA_LIGASE_I"/>
    <property type="match status" value="1"/>
</dbReference>
<keyword evidence="5" id="KW-0597">Phosphoprotein</keyword>
<dbReference type="Gene3D" id="1.10.1160.10">
    <property type="entry name" value="Glutamyl-trna Synthetase, Domain 2"/>
    <property type="match status" value="1"/>
</dbReference>
<accession>A0A0G2DZB2</accession>
<dbReference type="Pfam" id="PF00749">
    <property type="entry name" value="tRNA-synt_1c"/>
    <property type="match status" value="1"/>
</dbReference>
<evidence type="ECO:0000256" key="3">
    <source>
        <dbReference type="ARBA" id="ARBA00012835"/>
    </source>
</evidence>
<evidence type="ECO:0000256" key="7">
    <source>
        <dbReference type="ARBA" id="ARBA00022741"/>
    </source>
</evidence>
<proteinExistence type="inferred from homology"/>
<dbReference type="Pfam" id="PF20974">
    <property type="entry name" value="tRNA-synt_1c_C2"/>
    <property type="match status" value="1"/>
</dbReference>
<keyword evidence="19" id="KW-1185">Reference proteome</keyword>
<dbReference type="HAMAP" id="MF_02076">
    <property type="entry name" value="Glu_tRNA_synth_type2"/>
    <property type="match status" value="1"/>
</dbReference>
<keyword evidence="7 13" id="KW-0547">Nucleotide-binding</keyword>
<dbReference type="InterPro" id="IPR014729">
    <property type="entry name" value="Rossmann-like_a/b/a_fold"/>
</dbReference>
<feature type="domain" description="Glutamyl/glutaminyl-tRNA synthetase class Ib catalytic" evidence="15">
    <location>
        <begin position="104"/>
        <end position="408"/>
    </location>
</feature>
<evidence type="ECO:0000259" key="15">
    <source>
        <dbReference type="Pfam" id="PF00749"/>
    </source>
</evidence>
<evidence type="ECO:0000256" key="2">
    <source>
        <dbReference type="ARBA" id="ARBA00008927"/>
    </source>
</evidence>
<dbReference type="GO" id="GO:0005524">
    <property type="term" value="F:ATP binding"/>
    <property type="evidence" value="ECO:0007669"/>
    <property type="project" value="UniProtKB-KW"/>
</dbReference>
<dbReference type="InterPro" id="IPR000924">
    <property type="entry name" value="Glu/Gln-tRNA-synth"/>
</dbReference>
<keyword evidence="8 13" id="KW-0067">ATP-binding</keyword>
<dbReference type="PRINTS" id="PR00987">
    <property type="entry name" value="TRNASYNTHGLU"/>
</dbReference>
<evidence type="ECO:0000259" key="17">
    <source>
        <dbReference type="Pfam" id="PF20974"/>
    </source>
</evidence>
<comment type="caution">
    <text evidence="18">The sequence shown here is derived from an EMBL/GenBank/DDBJ whole genome shotgun (WGS) entry which is preliminary data.</text>
</comment>
<evidence type="ECO:0000256" key="10">
    <source>
        <dbReference type="ARBA" id="ARBA00023146"/>
    </source>
</evidence>
<dbReference type="InterPro" id="IPR020056">
    <property type="entry name" value="Rbsml_bL25/Gln-tRNA_synth_N"/>
</dbReference>
<name>A0A0G2DZB2_PHACM</name>
<feature type="region of interest" description="Disordered" evidence="14">
    <location>
        <begin position="1"/>
        <end position="95"/>
    </location>
</feature>
<evidence type="ECO:0000256" key="13">
    <source>
        <dbReference type="RuleBase" id="RU363037"/>
    </source>
</evidence>
<dbReference type="GO" id="GO:0004818">
    <property type="term" value="F:glutamate-tRNA ligase activity"/>
    <property type="evidence" value="ECO:0007669"/>
    <property type="project" value="UniProtKB-EC"/>
</dbReference>
<evidence type="ECO:0000256" key="11">
    <source>
        <dbReference type="ARBA" id="ARBA00030865"/>
    </source>
</evidence>
<gene>
    <name evidence="18" type="ORF">UCRPC4_g06070</name>
</gene>
<dbReference type="FunFam" id="1.10.1160.10:FF:000001">
    <property type="entry name" value="Glutamine--tRNA ligase"/>
    <property type="match status" value="1"/>
</dbReference>
<dbReference type="InterPro" id="IPR011035">
    <property type="entry name" value="Ribosomal_bL25/Gln-tRNA_synth"/>
</dbReference>
<dbReference type="EC" id="6.1.1.17" evidence="3"/>
<dbReference type="FunFam" id="3.40.50.620:FF:000037">
    <property type="entry name" value="Glutamine--tRNA ligase cytoplasmic"/>
    <property type="match status" value="1"/>
</dbReference>
<dbReference type="PANTHER" id="PTHR43097">
    <property type="entry name" value="GLUTAMINE-TRNA LIGASE"/>
    <property type="match status" value="1"/>
</dbReference>
<comment type="similarity">
    <text evidence="2">Belongs to the class-I aminoacyl-tRNA synthetase family. Glutamate--tRNA ligase type 2 subfamily.</text>
</comment>
<dbReference type="SUPFAM" id="SSF50715">
    <property type="entry name" value="Ribosomal protein L25-like"/>
    <property type="match status" value="1"/>
</dbReference>
<evidence type="ECO:0000256" key="12">
    <source>
        <dbReference type="ARBA" id="ARBA00048351"/>
    </source>
</evidence>
<feature type="compositionally biased region" description="Low complexity" evidence="14">
    <location>
        <begin position="1"/>
        <end position="27"/>
    </location>
</feature>
<dbReference type="NCBIfam" id="TIGR00463">
    <property type="entry name" value="gltX_arch"/>
    <property type="match status" value="1"/>
</dbReference>
<dbReference type="FunFam" id="3.90.800.10:FF:000001">
    <property type="entry name" value="Glutamine--tRNA ligase"/>
    <property type="match status" value="1"/>
</dbReference>
<keyword evidence="4" id="KW-0963">Cytoplasm</keyword>
<dbReference type="Gene3D" id="2.40.240.10">
    <property type="entry name" value="Ribosomal Protein L25, Chain P"/>
    <property type="match status" value="1"/>
</dbReference>
<dbReference type="FunFam" id="2.40.240.10:FF:000004">
    <property type="entry name" value="Glutamyl-tRNA synthetase, cytoplasmic"/>
    <property type="match status" value="1"/>
</dbReference>
<keyword evidence="9 13" id="KW-0648">Protein biosynthesis</keyword>
<keyword evidence="10 13" id="KW-0030">Aminoacyl-tRNA synthetase</keyword>
<dbReference type="OrthoDB" id="10250478at2759"/>
<comment type="catalytic activity">
    <reaction evidence="12">
        <text>tRNA(Glu) + L-glutamate + ATP = L-glutamyl-tRNA(Glu) + AMP + diphosphate</text>
        <dbReference type="Rhea" id="RHEA:23540"/>
        <dbReference type="Rhea" id="RHEA-COMP:9663"/>
        <dbReference type="Rhea" id="RHEA-COMP:9680"/>
        <dbReference type="ChEBI" id="CHEBI:29985"/>
        <dbReference type="ChEBI" id="CHEBI:30616"/>
        <dbReference type="ChEBI" id="CHEBI:33019"/>
        <dbReference type="ChEBI" id="CHEBI:78442"/>
        <dbReference type="ChEBI" id="CHEBI:78520"/>
        <dbReference type="ChEBI" id="CHEBI:456215"/>
        <dbReference type="EC" id="6.1.1.17"/>
    </reaction>
</comment>
<evidence type="ECO:0000256" key="4">
    <source>
        <dbReference type="ARBA" id="ARBA00022490"/>
    </source>
</evidence>
<evidence type="ECO:0000256" key="8">
    <source>
        <dbReference type="ARBA" id="ARBA00022840"/>
    </source>
</evidence>
<dbReference type="InterPro" id="IPR020061">
    <property type="entry name" value="Glu_tRNA_lig_a-bdl"/>
</dbReference>
<dbReference type="InterPro" id="IPR049437">
    <property type="entry name" value="tRNA-synt_1c_C2"/>
</dbReference>
<comment type="subcellular location">
    <subcellularLocation>
        <location evidence="1">Cytoplasm</location>
    </subcellularLocation>
</comment>
<dbReference type="EMBL" id="LCWF01000171">
    <property type="protein sequence ID" value="KKY15884.1"/>
    <property type="molecule type" value="Genomic_DNA"/>
</dbReference>
<keyword evidence="6 13" id="KW-0436">Ligase</keyword>
<dbReference type="SUPFAM" id="SSF52374">
    <property type="entry name" value="Nucleotidylyl transferase"/>
    <property type="match status" value="1"/>
</dbReference>
<dbReference type="GO" id="GO:0005829">
    <property type="term" value="C:cytosol"/>
    <property type="evidence" value="ECO:0007669"/>
    <property type="project" value="TreeGrafter"/>
</dbReference>
<dbReference type="InterPro" id="IPR001412">
    <property type="entry name" value="aa-tRNA-synth_I_CS"/>
</dbReference>
<feature type="domain" description="Glutamyl/glutaminyl-tRNA synthetase class Ib anti-codon binding" evidence="16">
    <location>
        <begin position="411"/>
        <end position="488"/>
    </location>
</feature>
<evidence type="ECO:0000256" key="9">
    <source>
        <dbReference type="ARBA" id="ARBA00022917"/>
    </source>
</evidence>